<evidence type="ECO:0000313" key="2">
    <source>
        <dbReference type="Proteomes" id="UP000821845"/>
    </source>
</evidence>
<name>A0ACB7RRL3_HYAAI</name>
<proteinExistence type="predicted"/>
<dbReference type="EMBL" id="CM023488">
    <property type="protein sequence ID" value="KAH6924446.1"/>
    <property type="molecule type" value="Genomic_DNA"/>
</dbReference>
<reference evidence="1" key="1">
    <citation type="submission" date="2020-05" db="EMBL/GenBank/DDBJ databases">
        <title>Large-scale comparative analyses of tick genomes elucidate their genetic diversity and vector capacities.</title>
        <authorList>
            <person name="Jia N."/>
            <person name="Wang J."/>
            <person name="Shi W."/>
            <person name="Du L."/>
            <person name="Sun Y."/>
            <person name="Zhan W."/>
            <person name="Jiang J."/>
            <person name="Wang Q."/>
            <person name="Zhang B."/>
            <person name="Ji P."/>
            <person name="Sakyi L.B."/>
            <person name="Cui X."/>
            <person name="Yuan T."/>
            <person name="Jiang B."/>
            <person name="Yang W."/>
            <person name="Lam T.T.-Y."/>
            <person name="Chang Q."/>
            <person name="Ding S."/>
            <person name="Wang X."/>
            <person name="Zhu J."/>
            <person name="Ruan X."/>
            <person name="Zhao L."/>
            <person name="Wei J."/>
            <person name="Que T."/>
            <person name="Du C."/>
            <person name="Cheng J."/>
            <person name="Dai P."/>
            <person name="Han X."/>
            <person name="Huang E."/>
            <person name="Gao Y."/>
            <person name="Liu J."/>
            <person name="Shao H."/>
            <person name="Ye R."/>
            <person name="Li L."/>
            <person name="Wei W."/>
            <person name="Wang X."/>
            <person name="Wang C."/>
            <person name="Yang T."/>
            <person name="Huo Q."/>
            <person name="Li W."/>
            <person name="Guo W."/>
            <person name="Chen H."/>
            <person name="Zhou L."/>
            <person name="Ni X."/>
            <person name="Tian J."/>
            <person name="Zhou Y."/>
            <person name="Sheng Y."/>
            <person name="Liu T."/>
            <person name="Pan Y."/>
            <person name="Xia L."/>
            <person name="Li J."/>
            <person name="Zhao F."/>
            <person name="Cao W."/>
        </authorList>
    </citation>
    <scope>NUCLEOTIDE SEQUENCE</scope>
    <source>
        <strain evidence="1">Hyas-2018</strain>
    </source>
</reference>
<accession>A0ACB7RRL3</accession>
<evidence type="ECO:0000313" key="1">
    <source>
        <dbReference type="EMBL" id="KAH6924446.1"/>
    </source>
</evidence>
<gene>
    <name evidence="1" type="ORF">HPB50_017622</name>
</gene>
<sequence>MYKIEGVETPSICEQSIAFPTDEVKAMLLELSLPWESEKAHRYADGIRDCFRMGSPRESPNSLHENELH</sequence>
<protein>
    <submittedName>
        <fullName evidence="1">Uncharacterized protein</fullName>
    </submittedName>
</protein>
<keyword evidence="2" id="KW-1185">Reference proteome</keyword>
<dbReference type="Proteomes" id="UP000821845">
    <property type="component" value="Chromosome 8"/>
</dbReference>
<organism evidence="1 2">
    <name type="scientific">Hyalomma asiaticum</name>
    <name type="common">Tick</name>
    <dbReference type="NCBI Taxonomy" id="266040"/>
    <lineage>
        <taxon>Eukaryota</taxon>
        <taxon>Metazoa</taxon>
        <taxon>Ecdysozoa</taxon>
        <taxon>Arthropoda</taxon>
        <taxon>Chelicerata</taxon>
        <taxon>Arachnida</taxon>
        <taxon>Acari</taxon>
        <taxon>Parasitiformes</taxon>
        <taxon>Ixodida</taxon>
        <taxon>Ixodoidea</taxon>
        <taxon>Ixodidae</taxon>
        <taxon>Hyalomminae</taxon>
        <taxon>Hyalomma</taxon>
    </lineage>
</organism>
<comment type="caution">
    <text evidence="1">The sequence shown here is derived from an EMBL/GenBank/DDBJ whole genome shotgun (WGS) entry which is preliminary data.</text>
</comment>